<name>A0A6C0C4G8_9ZZZZ</name>
<dbReference type="FunFam" id="3.40.50.300:FF:000948">
    <property type="entry name" value="Thymidine kinase"/>
    <property type="match status" value="1"/>
</dbReference>
<accession>A0A6C0C4G8</accession>
<evidence type="ECO:0000256" key="6">
    <source>
        <dbReference type="ARBA" id="ARBA00022741"/>
    </source>
</evidence>
<keyword evidence="6" id="KW-0547">Nucleotide-binding</keyword>
<dbReference type="GO" id="GO:0046872">
    <property type="term" value="F:metal ion binding"/>
    <property type="evidence" value="ECO:0007669"/>
    <property type="project" value="UniProtKB-KW"/>
</dbReference>
<dbReference type="PANTHER" id="PTHR11441">
    <property type="entry name" value="THYMIDINE KINASE"/>
    <property type="match status" value="1"/>
</dbReference>
<organism evidence="11">
    <name type="scientific">viral metagenome</name>
    <dbReference type="NCBI Taxonomy" id="1070528"/>
    <lineage>
        <taxon>unclassified sequences</taxon>
        <taxon>metagenomes</taxon>
        <taxon>organismal metagenomes</taxon>
    </lineage>
</organism>
<evidence type="ECO:0000256" key="4">
    <source>
        <dbReference type="ARBA" id="ARBA00022679"/>
    </source>
</evidence>
<dbReference type="Pfam" id="PF00265">
    <property type="entry name" value="TK"/>
    <property type="match status" value="1"/>
</dbReference>
<keyword evidence="5" id="KW-0479">Metal-binding</keyword>
<evidence type="ECO:0000256" key="10">
    <source>
        <dbReference type="ARBA" id="ARBA00048254"/>
    </source>
</evidence>
<dbReference type="InterPro" id="IPR020633">
    <property type="entry name" value="Thymidine_kinase_CS"/>
</dbReference>
<comment type="catalytic activity">
    <reaction evidence="10">
        <text>thymidine + ATP = dTMP + ADP + H(+)</text>
        <dbReference type="Rhea" id="RHEA:19129"/>
        <dbReference type="ChEBI" id="CHEBI:15378"/>
        <dbReference type="ChEBI" id="CHEBI:17748"/>
        <dbReference type="ChEBI" id="CHEBI:30616"/>
        <dbReference type="ChEBI" id="CHEBI:63528"/>
        <dbReference type="ChEBI" id="CHEBI:456216"/>
        <dbReference type="EC" id="2.7.1.21"/>
    </reaction>
</comment>
<comment type="similarity">
    <text evidence="1">Belongs to the thymidine kinase family.</text>
</comment>
<dbReference type="GO" id="GO:0046104">
    <property type="term" value="P:thymidine metabolic process"/>
    <property type="evidence" value="ECO:0007669"/>
    <property type="project" value="TreeGrafter"/>
</dbReference>
<protein>
    <recommendedName>
        <fullName evidence="2">thymidine kinase</fullName>
        <ecNumber evidence="2">2.7.1.21</ecNumber>
    </recommendedName>
</protein>
<dbReference type="Gene3D" id="3.30.60.20">
    <property type="match status" value="1"/>
</dbReference>
<evidence type="ECO:0000256" key="8">
    <source>
        <dbReference type="ARBA" id="ARBA00022833"/>
    </source>
</evidence>
<evidence type="ECO:0000256" key="2">
    <source>
        <dbReference type="ARBA" id="ARBA00012118"/>
    </source>
</evidence>
<keyword evidence="8" id="KW-0862">Zinc</keyword>
<evidence type="ECO:0000256" key="3">
    <source>
        <dbReference type="ARBA" id="ARBA00022634"/>
    </source>
</evidence>
<keyword evidence="3" id="KW-0237">DNA synthesis</keyword>
<sequence length="202" mass="23367">MSDRGYLKVILGPMFSGKTTELIRIYRRYSACNIPVCVINHTLDNTRYSTTNMSSHNKEEITSYNFNKLYHCIEEDFVHKVKVILINEGQFFDDLIEVVDILVNVYKKEVYVCGLDGDFKRQKFGKILDLIPNCDEVVKLKALCRNCCQNDALFTYRLSQEKEQTVVGVDNYVSLCRSCYNQGLLSPLKNILIPTRNKKDPK</sequence>
<dbReference type="GO" id="GO:0005524">
    <property type="term" value="F:ATP binding"/>
    <property type="evidence" value="ECO:0007669"/>
    <property type="project" value="UniProtKB-KW"/>
</dbReference>
<evidence type="ECO:0000313" key="11">
    <source>
        <dbReference type="EMBL" id="QHS98413.1"/>
    </source>
</evidence>
<dbReference type="InterPro" id="IPR027417">
    <property type="entry name" value="P-loop_NTPase"/>
</dbReference>
<dbReference type="AlphaFoldDB" id="A0A6C0C4G8"/>
<dbReference type="GO" id="GO:0071897">
    <property type="term" value="P:DNA biosynthetic process"/>
    <property type="evidence" value="ECO:0007669"/>
    <property type="project" value="UniProtKB-KW"/>
</dbReference>
<dbReference type="PANTHER" id="PTHR11441:SF0">
    <property type="entry name" value="THYMIDINE KINASE, CYTOSOLIC"/>
    <property type="match status" value="1"/>
</dbReference>
<evidence type="ECO:0000256" key="9">
    <source>
        <dbReference type="ARBA" id="ARBA00022840"/>
    </source>
</evidence>
<keyword evidence="4" id="KW-0808">Transferase</keyword>
<dbReference type="EC" id="2.7.1.21" evidence="2"/>
<evidence type="ECO:0000256" key="1">
    <source>
        <dbReference type="ARBA" id="ARBA00007587"/>
    </source>
</evidence>
<dbReference type="SUPFAM" id="SSF57716">
    <property type="entry name" value="Glucocorticoid receptor-like (DNA-binding domain)"/>
    <property type="match status" value="1"/>
</dbReference>
<dbReference type="EMBL" id="MN739316">
    <property type="protein sequence ID" value="QHS98413.1"/>
    <property type="molecule type" value="Genomic_DNA"/>
</dbReference>
<keyword evidence="9" id="KW-0067">ATP-binding</keyword>
<dbReference type="GO" id="GO:0004797">
    <property type="term" value="F:thymidine kinase activity"/>
    <property type="evidence" value="ECO:0007669"/>
    <property type="project" value="UniProtKB-EC"/>
</dbReference>
<dbReference type="PIRSF" id="PIRSF035805">
    <property type="entry name" value="TK_cell"/>
    <property type="match status" value="1"/>
</dbReference>
<dbReference type="Gene3D" id="3.40.50.300">
    <property type="entry name" value="P-loop containing nucleotide triphosphate hydrolases"/>
    <property type="match status" value="1"/>
</dbReference>
<evidence type="ECO:0000256" key="5">
    <source>
        <dbReference type="ARBA" id="ARBA00022723"/>
    </source>
</evidence>
<dbReference type="SUPFAM" id="SSF52540">
    <property type="entry name" value="P-loop containing nucleoside triphosphate hydrolases"/>
    <property type="match status" value="1"/>
</dbReference>
<dbReference type="PROSITE" id="PS00603">
    <property type="entry name" value="TK_CELLULAR_TYPE"/>
    <property type="match status" value="1"/>
</dbReference>
<dbReference type="InterPro" id="IPR001267">
    <property type="entry name" value="Thymidine_kinase"/>
</dbReference>
<evidence type="ECO:0000256" key="7">
    <source>
        <dbReference type="ARBA" id="ARBA00022777"/>
    </source>
</evidence>
<reference evidence="11" key="1">
    <citation type="journal article" date="2020" name="Nature">
        <title>Giant virus diversity and host interactions through global metagenomics.</title>
        <authorList>
            <person name="Schulz F."/>
            <person name="Roux S."/>
            <person name="Paez-Espino D."/>
            <person name="Jungbluth S."/>
            <person name="Walsh D.A."/>
            <person name="Denef V.J."/>
            <person name="McMahon K.D."/>
            <person name="Konstantinidis K.T."/>
            <person name="Eloe-Fadrosh E.A."/>
            <person name="Kyrpides N.C."/>
            <person name="Woyke T."/>
        </authorList>
    </citation>
    <scope>NUCLEOTIDE SEQUENCE</scope>
    <source>
        <strain evidence="11">GVMAG-M-3300020185-18</strain>
    </source>
</reference>
<proteinExistence type="inferred from homology"/>
<keyword evidence="7" id="KW-0418">Kinase</keyword>